<evidence type="ECO:0000313" key="2">
    <source>
        <dbReference type="EMBL" id="MEQ3554279.1"/>
    </source>
</evidence>
<dbReference type="EMBL" id="JBEDNQ010000014">
    <property type="protein sequence ID" value="MEQ3554279.1"/>
    <property type="molecule type" value="Genomic_DNA"/>
</dbReference>
<accession>A0ABV1KIJ3</accession>
<keyword evidence="3" id="KW-1185">Reference proteome</keyword>
<evidence type="ECO:0000256" key="1">
    <source>
        <dbReference type="SAM" id="MobiDB-lite"/>
    </source>
</evidence>
<dbReference type="Proteomes" id="UP001494902">
    <property type="component" value="Unassembled WGS sequence"/>
</dbReference>
<proteinExistence type="predicted"/>
<feature type="region of interest" description="Disordered" evidence="1">
    <location>
        <begin position="1"/>
        <end position="81"/>
    </location>
</feature>
<name>A0ABV1KIJ3_9PSEU</name>
<dbReference type="RefSeq" id="WP_349301352.1">
    <property type="nucleotide sequence ID" value="NZ_JBEDNQ010000014.1"/>
</dbReference>
<evidence type="ECO:0000313" key="3">
    <source>
        <dbReference type="Proteomes" id="UP001494902"/>
    </source>
</evidence>
<gene>
    <name evidence="2" type="ORF">WIS52_27760</name>
</gene>
<feature type="compositionally biased region" description="Basic and acidic residues" evidence="1">
    <location>
        <begin position="30"/>
        <end position="48"/>
    </location>
</feature>
<reference evidence="2 3" key="1">
    <citation type="submission" date="2024-03" db="EMBL/GenBank/DDBJ databases">
        <title>Draft genome sequence of Pseudonocardia nematodicida JCM 31783.</title>
        <authorList>
            <person name="Butdee W."/>
            <person name="Duangmal K."/>
        </authorList>
    </citation>
    <scope>NUCLEOTIDE SEQUENCE [LARGE SCALE GENOMIC DNA]</scope>
    <source>
        <strain evidence="2 3">JCM 31783</strain>
    </source>
</reference>
<sequence length="81" mass="8249">MTRGDSTTGDDRDTNTAAGQATDPGTDAPADPRQDPERAVDEAEERILGPDARAAVHAAGDREDTADPAGDGTGTDAEPTD</sequence>
<organism evidence="2 3">
    <name type="scientific">Pseudonocardia nematodicida</name>
    <dbReference type="NCBI Taxonomy" id="1206997"/>
    <lineage>
        <taxon>Bacteria</taxon>
        <taxon>Bacillati</taxon>
        <taxon>Actinomycetota</taxon>
        <taxon>Actinomycetes</taxon>
        <taxon>Pseudonocardiales</taxon>
        <taxon>Pseudonocardiaceae</taxon>
        <taxon>Pseudonocardia</taxon>
    </lineage>
</organism>
<comment type="caution">
    <text evidence="2">The sequence shown here is derived from an EMBL/GenBank/DDBJ whole genome shotgun (WGS) entry which is preliminary data.</text>
</comment>
<protein>
    <submittedName>
        <fullName evidence="2">Uncharacterized protein</fullName>
    </submittedName>
</protein>